<dbReference type="InterPro" id="IPR001296">
    <property type="entry name" value="Glyco_trans_1"/>
</dbReference>
<accession>A0ABP6KMG6</accession>
<organism evidence="3 4">
    <name type="scientific">Streptosporangium longisporum</name>
    <dbReference type="NCBI Taxonomy" id="46187"/>
    <lineage>
        <taxon>Bacteria</taxon>
        <taxon>Bacillati</taxon>
        <taxon>Actinomycetota</taxon>
        <taxon>Actinomycetes</taxon>
        <taxon>Streptosporangiales</taxon>
        <taxon>Streptosporangiaceae</taxon>
        <taxon>Streptosporangium</taxon>
    </lineage>
</organism>
<evidence type="ECO:0000256" key="1">
    <source>
        <dbReference type="ARBA" id="ARBA00022679"/>
    </source>
</evidence>
<evidence type="ECO:0000259" key="2">
    <source>
        <dbReference type="Pfam" id="PF00534"/>
    </source>
</evidence>
<dbReference type="SUPFAM" id="SSF53756">
    <property type="entry name" value="UDP-Glycosyltransferase/glycogen phosphorylase"/>
    <property type="match status" value="1"/>
</dbReference>
<keyword evidence="4" id="KW-1185">Reference proteome</keyword>
<dbReference type="Proteomes" id="UP001499930">
    <property type="component" value="Unassembled WGS sequence"/>
</dbReference>
<comment type="caution">
    <text evidence="3">The sequence shown here is derived from an EMBL/GenBank/DDBJ whole genome shotgun (WGS) entry which is preliminary data.</text>
</comment>
<dbReference type="CDD" id="cd03820">
    <property type="entry name" value="GT4_AmsD-like"/>
    <property type="match status" value="1"/>
</dbReference>
<evidence type="ECO:0000313" key="3">
    <source>
        <dbReference type="EMBL" id="GAA3014622.1"/>
    </source>
</evidence>
<dbReference type="RefSeq" id="WP_344898023.1">
    <property type="nucleotide sequence ID" value="NZ_BAAAWD010000011.1"/>
</dbReference>
<sequence length="395" mass="42860">MTVPGRQAMTIRYLLLHAYGMGGTIRTVINQANAMAAAGHDVEIASVVRRRERPQFPIDGRVRLLTLSDQRRERPVDSLGRRAWRRIRGKIVPPGEFAASYFTERVERSVIDYVSALEGGVLVTTRPALNLISARRGPAGVVRVAQEHMNLATHPEAVRAQIARHYGALDAVAVLTGTDRGEYQELLPGTPVVRIPNAVAAGRPAPSDRPDGLVVAAGRLVGQKGFDLLIPAFAEVAGRHPGWRLRIYGTGPKKEALLALTAEHGLSDVVSLMGRTERLDEEMAKASFYVLSSRFEGLPMVMIEAMTQGLPVVAFDCPTGPADVLTPGVDGLLVPARDVGALAEAMIRLIEDPGLRTRMGDAAAVTAREYAPEAVMPLWEDLFSELLGHRREKSL</sequence>
<dbReference type="PANTHER" id="PTHR12526:SF627">
    <property type="entry name" value="D-RHAMNOSYLTRANSFERASE WBPZ"/>
    <property type="match status" value="1"/>
</dbReference>
<gene>
    <name evidence="3" type="ORF">GCM10017559_42400</name>
</gene>
<reference evidence="4" key="1">
    <citation type="journal article" date="2019" name="Int. J. Syst. Evol. Microbiol.">
        <title>The Global Catalogue of Microorganisms (GCM) 10K type strain sequencing project: providing services to taxonomists for standard genome sequencing and annotation.</title>
        <authorList>
            <consortium name="The Broad Institute Genomics Platform"/>
            <consortium name="The Broad Institute Genome Sequencing Center for Infectious Disease"/>
            <person name="Wu L."/>
            <person name="Ma J."/>
        </authorList>
    </citation>
    <scope>NUCLEOTIDE SEQUENCE [LARGE SCALE GENOMIC DNA]</scope>
    <source>
        <strain evidence="4">JCM 3106</strain>
    </source>
</reference>
<name>A0ABP6KMG6_9ACTN</name>
<dbReference type="PANTHER" id="PTHR12526">
    <property type="entry name" value="GLYCOSYLTRANSFERASE"/>
    <property type="match status" value="1"/>
</dbReference>
<evidence type="ECO:0000313" key="4">
    <source>
        <dbReference type="Proteomes" id="UP001499930"/>
    </source>
</evidence>
<dbReference type="Gene3D" id="3.40.50.2000">
    <property type="entry name" value="Glycogen Phosphorylase B"/>
    <property type="match status" value="2"/>
</dbReference>
<keyword evidence="1" id="KW-0808">Transferase</keyword>
<proteinExistence type="predicted"/>
<protein>
    <recommendedName>
        <fullName evidence="2">Glycosyl transferase family 1 domain-containing protein</fullName>
    </recommendedName>
</protein>
<dbReference type="EMBL" id="BAAAWD010000011">
    <property type="protein sequence ID" value="GAA3014622.1"/>
    <property type="molecule type" value="Genomic_DNA"/>
</dbReference>
<dbReference type="Pfam" id="PF00534">
    <property type="entry name" value="Glycos_transf_1"/>
    <property type="match status" value="1"/>
</dbReference>
<feature type="domain" description="Glycosyl transferase family 1" evidence="2">
    <location>
        <begin position="211"/>
        <end position="363"/>
    </location>
</feature>